<name>A0A9N8LU62_9BASI</name>
<reference evidence="2 3" key="1">
    <citation type="submission" date="2020-10" db="EMBL/GenBank/DDBJ databases">
        <authorList>
            <person name="Sedaghatjoo S."/>
        </authorList>
    </citation>
    <scope>NUCLEOTIDE SEQUENCE [LARGE SCALE GENOMIC DNA]</scope>
    <source>
        <strain evidence="2 3">LLFL</strain>
    </source>
</reference>
<feature type="region of interest" description="Disordered" evidence="1">
    <location>
        <begin position="205"/>
        <end position="231"/>
    </location>
</feature>
<evidence type="ECO:0000313" key="3">
    <source>
        <dbReference type="Proteomes" id="UP000836404"/>
    </source>
</evidence>
<sequence>QSSRRRRAGAGGRAQTTWAAFVKDLQHASSNIDKHIVLFPLDVDPTNVKSGSSLPPSLPPVKSLALLEEPAATSVDDINTIVDVERESAEQEAGLAVEDLPIGKSTIASMLMLRMMTLFEAIGDMPAPFHCLAFGHVAVSYARATLLGHSGPSPVPTLSFGPTPPGSRVASFSSACHPSYVRWGQADIDSLPELVEWAISQVQDAEAGKGKGEGQQGVGKGALEGQLDQQG</sequence>
<keyword evidence="3" id="KW-1185">Reference proteome</keyword>
<proteinExistence type="predicted"/>
<comment type="caution">
    <text evidence="2">The sequence shown here is derived from an EMBL/GenBank/DDBJ whole genome shotgun (WGS) entry which is preliminary data.</text>
</comment>
<dbReference type="EMBL" id="CAJHJF010001644">
    <property type="protein sequence ID" value="CAD6920050.1"/>
    <property type="molecule type" value="Genomic_DNA"/>
</dbReference>
<evidence type="ECO:0000256" key="1">
    <source>
        <dbReference type="SAM" id="MobiDB-lite"/>
    </source>
</evidence>
<protein>
    <submittedName>
        <fullName evidence="2">Uncharacterized protein</fullName>
    </submittedName>
</protein>
<accession>A0A9N8LU62</accession>
<dbReference type="AlphaFoldDB" id="A0A9N8LU62"/>
<feature type="non-terminal residue" evidence="2">
    <location>
        <position position="231"/>
    </location>
</feature>
<gene>
    <name evidence="2" type="ORF">JKILLFL_G5732</name>
</gene>
<feature type="compositionally biased region" description="Gly residues" evidence="1">
    <location>
        <begin position="213"/>
        <end position="222"/>
    </location>
</feature>
<evidence type="ECO:0000313" key="2">
    <source>
        <dbReference type="EMBL" id="CAD6920050.1"/>
    </source>
</evidence>
<organism evidence="2 3">
    <name type="scientific">Tilletia laevis</name>
    <dbReference type="NCBI Taxonomy" id="157183"/>
    <lineage>
        <taxon>Eukaryota</taxon>
        <taxon>Fungi</taxon>
        <taxon>Dikarya</taxon>
        <taxon>Basidiomycota</taxon>
        <taxon>Ustilaginomycotina</taxon>
        <taxon>Exobasidiomycetes</taxon>
        <taxon>Tilletiales</taxon>
        <taxon>Tilletiaceae</taxon>
        <taxon>Tilletia</taxon>
    </lineage>
</organism>
<dbReference type="Proteomes" id="UP000836404">
    <property type="component" value="Unassembled WGS sequence"/>
</dbReference>
<feature type="non-terminal residue" evidence="2">
    <location>
        <position position="1"/>
    </location>
</feature>